<comment type="function">
    <text evidence="12">Accessory subunit of the mitochondrial membrane respiratory chain NADH dehydrogenase (Complex I), that is believed not to be involved in catalysis. Complex I functions in the transfer of electrons from NADH to the respiratory chain. The immediate electron acceptor for the enzyme is believed to be ubiquinone. Involved in the interferon/all-trans-retinoic acid (IFN/RA) induced cell death. This apoptotic activity is inhibited by interaction with viral IRF1. Prevents the transactivation of STAT3 target genes. May play a role in CARD15-mediated innate mucosal responses and serve to regulate intestinal epithelial cell responses to microbes.</text>
</comment>
<feature type="transmembrane region" description="Helical" evidence="14">
    <location>
        <begin position="32"/>
        <end position="51"/>
    </location>
</feature>
<gene>
    <name evidence="15" type="primary">106092916</name>
</gene>
<protein>
    <recommendedName>
        <fullName evidence="3 14">NADH dehydrogenase [ubiquinone] 1 alpha subcomplex subunit 13</fullName>
    </recommendedName>
</protein>
<evidence type="ECO:0000256" key="3">
    <source>
        <dbReference type="ARBA" id="ARBA00018192"/>
    </source>
</evidence>
<dbReference type="KEGG" id="scac:106092916"/>
<evidence type="ECO:0000256" key="2">
    <source>
        <dbReference type="ARBA" id="ARBA00007312"/>
    </source>
</evidence>
<keyword evidence="4 14" id="KW-0813">Transport</keyword>
<dbReference type="Pfam" id="PF06212">
    <property type="entry name" value="GRIM-19"/>
    <property type="match status" value="1"/>
</dbReference>
<evidence type="ECO:0000256" key="6">
    <source>
        <dbReference type="ARBA" id="ARBA00022692"/>
    </source>
</evidence>
<dbReference type="Proteomes" id="UP000095300">
    <property type="component" value="Unassembled WGS sequence"/>
</dbReference>
<evidence type="ECO:0000256" key="13">
    <source>
        <dbReference type="ARBA" id="ARBA00046797"/>
    </source>
</evidence>
<keyword evidence="5 14" id="KW-0679">Respiratory chain</keyword>
<keyword evidence="9 14" id="KW-1133">Transmembrane helix</keyword>
<dbReference type="STRING" id="35570.A0A1I8PY64"/>
<reference evidence="15" key="1">
    <citation type="submission" date="2020-05" db="UniProtKB">
        <authorList>
            <consortium name="EnsemblMetazoa"/>
        </authorList>
    </citation>
    <scope>IDENTIFICATION</scope>
    <source>
        <strain evidence="15">USDA</strain>
    </source>
</reference>
<dbReference type="PANTHER" id="PTHR12966">
    <property type="entry name" value="NADH DEHYDROGENASE UBIQUINONE 1 ALPHA SUBCOMPLEX SUBUNIT 13"/>
    <property type="match status" value="1"/>
</dbReference>
<evidence type="ECO:0000256" key="12">
    <source>
        <dbReference type="ARBA" id="ARBA00045908"/>
    </source>
</evidence>
<comment type="subunit">
    <text evidence="13">Complex I is composed of 45 different subunits. Interacts with CARD15, but not with CARD4. Interacts with STAT3, but not with STAT1, STAT2 and STAT5A. Interacts with OLFM4.</text>
</comment>
<sequence>MDAAKKQDMPPPGGYKKIPFARVPAKVYFSGWQMLGTYAAVTTVGLYVYYLNAKMIKREEIEMRSAENVIFPILIAERDREFLKQLRRNRDEEAKLMANVPGWEVGTWYGEPVFKTLPKDKLVSPSFNEFYAHTDWKALAKRAHIKLWS</sequence>
<dbReference type="OrthoDB" id="3308at2759"/>
<proteinExistence type="inferred from homology"/>
<dbReference type="GO" id="GO:0005743">
    <property type="term" value="C:mitochondrial inner membrane"/>
    <property type="evidence" value="ECO:0007669"/>
    <property type="project" value="UniProtKB-SubCell"/>
</dbReference>
<evidence type="ECO:0000256" key="10">
    <source>
        <dbReference type="ARBA" id="ARBA00023128"/>
    </source>
</evidence>
<evidence type="ECO:0000256" key="1">
    <source>
        <dbReference type="ARBA" id="ARBA00004298"/>
    </source>
</evidence>
<comment type="subcellular location">
    <subcellularLocation>
        <location evidence="1 14">Mitochondrion inner membrane</location>
        <topology evidence="1 14">Single-pass membrane protein</topology>
        <orientation evidence="1 14">Matrix side</orientation>
    </subcellularLocation>
</comment>
<keyword evidence="6 14" id="KW-0812">Transmembrane</keyword>
<dbReference type="VEuPathDB" id="VectorBase:SCAU012176"/>
<evidence type="ECO:0000256" key="7">
    <source>
        <dbReference type="ARBA" id="ARBA00022792"/>
    </source>
</evidence>
<evidence type="ECO:0000256" key="4">
    <source>
        <dbReference type="ARBA" id="ARBA00022448"/>
    </source>
</evidence>
<comment type="similarity">
    <text evidence="2 14">Belongs to the complex I NDUFA13 subunit family.</text>
</comment>
<dbReference type="InterPro" id="IPR009346">
    <property type="entry name" value="GRIM-19"/>
</dbReference>
<organism evidence="15 16">
    <name type="scientific">Stomoxys calcitrans</name>
    <name type="common">Stable fly</name>
    <name type="synonym">Conops calcitrans</name>
    <dbReference type="NCBI Taxonomy" id="35570"/>
    <lineage>
        <taxon>Eukaryota</taxon>
        <taxon>Metazoa</taxon>
        <taxon>Ecdysozoa</taxon>
        <taxon>Arthropoda</taxon>
        <taxon>Hexapoda</taxon>
        <taxon>Insecta</taxon>
        <taxon>Pterygota</taxon>
        <taxon>Neoptera</taxon>
        <taxon>Endopterygota</taxon>
        <taxon>Diptera</taxon>
        <taxon>Brachycera</taxon>
        <taxon>Muscomorpha</taxon>
        <taxon>Muscoidea</taxon>
        <taxon>Muscidae</taxon>
        <taxon>Stomoxys</taxon>
    </lineage>
</organism>
<evidence type="ECO:0000256" key="9">
    <source>
        <dbReference type="ARBA" id="ARBA00022989"/>
    </source>
</evidence>
<keyword evidence="16" id="KW-1185">Reference proteome</keyword>
<comment type="function">
    <text evidence="14">Complex I functions in the transfer of electrons from NADH to the respiratory chain. Accessory subunit of the mitochondrial membrane respiratory chain NADH dehydrogenase (Complex I), that is believed not to be involved in catalysis.</text>
</comment>
<keyword evidence="8 14" id="KW-0249">Electron transport</keyword>
<keyword evidence="11 14" id="KW-0472">Membrane</keyword>
<evidence type="ECO:0000256" key="5">
    <source>
        <dbReference type="ARBA" id="ARBA00022660"/>
    </source>
</evidence>
<evidence type="ECO:0000256" key="11">
    <source>
        <dbReference type="ARBA" id="ARBA00023136"/>
    </source>
</evidence>
<evidence type="ECO:0000313" key="16">
    <source>
        <dbReference type="Proteomes" id="UP000095300"/>
    </source>
</evidence>
<evidence type="ECO:0000313" key="15">
    <source>
        <dbReference type="EnsemblMetazoa" id="SCAU012176-PA"/>
    </source>
</evidence>
<evidence type="ECO:0000256" key="8">
    <source>
        <dbReference type="ARBA" id="ARBA00022982"/>
    </source>
</evidence>
<dbReference type="EnsemblMetazoa" id="SCAU012176-RA">
    <property type="protein sequence ID" value="SCAU012176-PA"/>
    <property type="gene ID" value="SCAU012176"/>
</dbReference>
<accession>A0A1I8PY64</accession>
<evidence type="ECO:0000256" key="14">
    <source>
        <dbReference type="RuleBase" id="RU368034"/>
    </source>
</evidence>
<keyword evidence="10 14" id="KW-0496">Mitochondrion</keyword>
<name>A0A1I8PY64_STOCA</name>
<dbReference type="GO" id="GO:0045271">
    <property type="term" value="C:respiratory chain complex I"/>
    <property type="evidence" value="ECO:0007669"/>
    <property type="project" value="UniProtKB-UniRule"/>
</dbReference>
<keyword evidence="7 14" id="KW-0999">Mitochondrion inner membrane</keyword>
<dbReference type="PANTHER" id="PTHR12966:SF0">
    <property type="entry name" value="NADH DEHYDROGENASE [UBIQUINONE] 1 ALPHA SUBCOMPLEX SUBUNIT 13"/>
    <property type="match status" value="1"/>
</dbReference>
<dbReference type="AlphaFoldDB" id="A0A1I8PY64"/>